<evidence type="ECO:0000313" key="3">
    <source>
        <dbReference type="Proteomes" id="UP000253868"/>
    </source>
</evidence>
<evidence type="ECO:0000256" key="1">
    <source>
        <dbReference type="SAM" id="MobiDB-lite"/>
    </source>
</evidence>
<dbReference type="RefSeq" id="WP_114661269.1">
    <property type="nucleotide sequence ID" value="NZ_CP031194.1"/>
</dbReference>
<dbReference type="AlphaFoldDB" id="A0A345HTC1"/>
<gene>
    <name evidence="2" type="ORF">DVK44_22390</name>
</gene>
<feature type="region of interest" description="Disordered" evidence="1">
    <location>
        <begin position="99"/>
        <end position="137"/>
    </location>
</feature>
<reference evidence="3" key="1">
    <citation type="submission" date="2018-07" db="EMBL/GenBank/DDBJ databases">
        <authorList>
            <person name="Zhao J."/>
        </authorList>
    </citation>
    <scope>NUCLEOTIDE SEQUENCE [LARGE SCALE GENOMIC DNA]</scope>
    <source>
        <strain evidence="3">GSSD-12</strain>
    </source>
</reference>
<dbReference type="Proteomes" id="UP000253868">
    <property type="component" value="Chromosome"/>
</dbReference>
<proteinExistence type="predicted"/>
<dbReference type="KEGG" id="spad:DVK44_22390"/>
<organism evidence="2 3">
    <name type="scientific">Streptomyces paludis</name>
    <dbReference type="NCBI Taxonomy" id="2282738"/>
    <lineage>
        <taxon>Bacteria</taxon>
        <taxon>Bacillati</taxon>
        <taxon>Actinomycetota</taxon>
        <taxon>Actinomycetes</taxon>
        <taxon>Kitasatosporales</taxon>
        <taxon>Streptomycetaceae</taxon>
        <taxon>Streptomyces</taxon>
    </lineage>
</organism>
<accession>A0A345HTC1</accession>
<feature type="compositionally biased region" description="Acidic residues" evidence="1">
    <location>
        <begin position="99"/>
        <end position="119"/>
    </location>
</feature>
<sequence length="137" mass="14828">MSTSETSRYVRLRVELVLEVEDAERLGAAALDRVDADESLPDAERAQARSAVRADAAEALAYLVEPFDLVKDVPGIELAQASWTSELIDYDPDAVEWDLDDLDEDDESGESDEVDESDESVQVTAVRANGGVGVGRA</sequence>
<evidence type="ECO:0000313" key="2">
    <source>
        <dbReference type="EMBL" id="AXG79945.1"/>
    </source>
</evidence>
<keyword evidence="3" id="KW-1185">Reference proteome</keyword>
<protein>
    <submittedName>
        <fullName evidence="2">Uncharacterized protein</fullName>
    </submittedName>
</protein>
<name>A0A345HTC1_9ACTN</name>
<dbReference type="EMBL" id="CP031194">
    <property type="protein sequence ID" value="AXG79945.1"/>
    <property type="molecule type" value="Genomic_DNA"/>
</dbReference>
<feature type="compositionally biased region" description="Low complexity" evidence="1">
    <location>
        <begin position="120"/>
        <end position="129"/>
    </location>
</feature>